<name>A0ABS8YQU9_9BACL</name>
<gene>
    <name evidence="1" type="ORF">LQV63_31215</name>
</gene>
<sequence>MLNKQILTEVAAYPLSTTIYLNRQYNRPSNQFHRTNSIIDLHHRGIQYGVKL</sequence>
<dbReference type="Proteomes" id="UP001199916">
    <property type="component" value="Unassembled WGS sequence"/>
</dbReference>
<protein>
    <submittedName>
        <fullName evidence="1">Uncharacterized protein</fullName>
    </submittedName>
</protein>
<evidence type="ECO:0000313" key="1">
    <source>
        <dbReference type="EMBL" id="MCE5173697.1"/>
    </source>
</evidence>
<comment type="caution">
    <text evidence="1">The sequence shown here is derived from an EMBL/GenBank/DDBJ whole genome shotgun (WGS) entry which is preliminary data.</text>
</comment>
<keyword evidence="2" id="KW-1185">Reference proteome</keyword>
<reference evidence="1 2" key="1">
    <citation type="submission" date="2021-11" db="EMBL/GenBank/DDBJ databases">
        <title>Draft genome sequence of Paenibacillus profundus YoMME, a new Gram-positive bacteria with exoelectrogenic properties.</title>
        <authorList>
            <person name="Hubenova Y."/>
            <person name="Hubenova E."/>
            <person name="Manasiev Y."/>
            <person name="Peykov S."/>
            <person name="Mitov M."/>
        </authorList>
    </citation>
    <scope>NUCLEOTIDE SEQUENCE [LARGE SCALE GENOMIC DNA]</scope>
    <source>
        <strain evidence="1 2">YoMME</strain>
    </source>
</reference>
<dbReference type="EMBL" id="JAJNBZ010000070">
    <property type="protein sequence ID" value="MCE5173697.1"/>
    <property type="molecule type" value="Genomic_DNA"/>
</dbReference>
<accession>A0ABS8YQU9</accession>
<proteinExistence type="predicted"/>
<organism evidence="1 2">
    <name type="scientific">Paenibacillus profundus</name>
    <dbReference type="NCBI Taxonomy" id="1173085"/>
    <lineage>
        <taxon>Bacteria</taxon>
        <taxon>Bacillati</taxon>
        <taxon>Bacillota</taxon>
        <taxon>Bacilli</taxon>
        <taxon>Bacillales</taxon>
        <taxon>Paenibacillaceae</taxon>
        <taxon>Paenibacillus</taxon>
    </lineage>
</organism>
<evidence type="ECO:0000313" key="2">
    <source>
        <dbReference type="Proteomes" id="UP001199916"/>
    </source>
</evidence>